<proteinExistence type="inferred from homology"/>
<organism evidence="12 13">
    <name type="scientific">Candidatus Wolfebacteria bacterium RIFCSPLOWO2_01_FULL_45_19</name>
    <dbReference type="NCBI Taxonomy" id="1802557"/>
    <lineage>
        <taxon>Bacteria</taxon>
        <taxon>Candidatus Wolfeibacteriota</taxon>
    </lineage>
</organism>
<dbReference type="InterPro" id="IPR000115">
    <property type="entry name" value="PRibGlycinamide_synth"/>
</dbReference>
<name>A0A1F8DV81_9BACT</name>
<comment type="caution">
    <text evidence="12">The sequence shown here is derived from an EMBL/GenBank/DDBJ whole genome shotgun (WGS) entry which is preliminary data.</text>
</comment>
<dbReference type="PANTHER" id="PTHR43472">
    <property type="entry name" value="PHOSPHORIBOSYLAMINE--GLYCINE LIGASE"/>
    <property type="match status" value="1"/>
</dbReference>
<dbReference type="UniPathway" id="UPA00074">
    <property type="reaction ID" value="UER00125"/>
</dbReference>
<sequence>MKFLFVSVEPLSGDLAWTLKREGHEIKIFIKDKDSPDVYDGFLDKVERWEDFTDWCDVLIFDDVGFGATAEKLRKKGKFVIGGSVYTDRLEMDREFGQQELKNRGINILPHWHFTNYDEAVNFLRQNPARYVFKPIGAILSEYKDLLFIGEEEDGRDLLELLDQNKKIWQKKTPIFQLQKFVSGVEVAIGTFFNGKDFIYPINVNFEHKRVFPGDIGPLTGDMGALMFWSEPNYLFKATLEKMLPALRESGYVGYIDINCIVNGRGIYPLEFTTRFGYPTISVQLEGIIMPTSEWLYRLARGENFELKTKRGFQVGVMIMLPSMFASHKDKETLEVYHDLPILFKKPNVLEGIHIDDIKLEDGVWRIAGNSGAVMIVTGSGTTVEETRKQTYLRIQNIMVQNMFYRTDVGVKWAEDGDKLRTWGYI</sequence>
<keyword evidence="6 10" id="KW-0067">ATP-binding</keyword>
<keyword evidence="5" id="KW-0658">Purine biosynthesis</keyword>
<evidence type="ECO:0000256" key="3">
    <source>
        <dbReference type="ARBA" id="ARBA00022598"/>
    </source>
</evidence>
<evidence type="ECO:0000256" key="7">
    <source>
        <dbReference type="ARBA" id="ARBA00038345"/>
    </source>
</evidence>
<dbReference type="Gene3D" id="3.90.600.10">
    <property type="entry name" value="Phosphoribosylglycinamide synthetase, C-terminal domain"/>
    <property type="match status" value="1"/>
</dbReference>
<evidence type="ECO:0000256" key="5">
    <source>
        <dbReference type="ARBA" id="ARBA00022755"/>
    </source>
</evidence>
<dbReference type="EC" id="6.3.4.13" evidence="2"/>
<comment type="similarity">
    <text evidence="7">Belongs to the GARS family.</text>
</comment>
<evidence type="ECO:0000256" key="8">
    <source>
        <dbReference type="ARBA" id="ARBA00042242"/>
    </source>
</evidence>
<dbReference type="GO" id="GO:0005524">
    <property type="term" value="F:ATP binding"/>
    <property type="evidence" value="ECO:0007669"/>
    <property type="project" value="UniProtKB-UniRule"/>
</dbReference>
<dbReference type="GO" id="GO:0006189">
    <property type="term" value="P:'de novo' IMP biosynthetic process"/>
    <property type="evidence" value="ECO:0007669"/>
    <property type="project" value="UniProtKB-UniPathway"/>
</dbReference>
<dbReference type="Gene3D" id="3.30.470.20">
    <property type="entry name" value="ATP-grasp fold, B domain"/>
    <property type="match status" value="1"/>
</dbReference>
<evidence type="ECO:0000313" key="13">
    <source>
        <dbReference type="Proteomes" id="UP000178946"/>
    </source>
</evidence>
<dbReference type="AlphaFoldDB" id="A0A1F8DV81"/>
<evidence type="ECO:0000256" key="9">
    <source>
        <dbReference type="ARBA" id="ARBA00042864"/>
    </source>
</evidence>
<dbReference type="PROSITE" id="PS50975">
    <property type="entry name" value="ATP_GRASP"/>
    <property type="match status" value="1"/>
</dbReference>
<dbReference type="STRING" id="1802557.A3A20_01860"/>
<dbReference type="Pfam" id="PF01071">
    <property type="entry name" value="GARS_A"/>
    <property type="match status" value="1"/>
</dbReference>
<feature type="domain" description="ATP-grasp" evidence="11">
    <location>
        <begin position="98"/>
        <end position="301"/>
    </location>
</feature>
<dbReference type="SUPFAM" id="SSF56059">
    <property type="entry name" value="Glutathione synthetase ATP-binding domain-like"/>
    <property type="match status" value="1"/>
</dbReference>
<evidence type="ECO:0000313" key="12">
    <source>
        <dbReference type="EMBL" id="OGM91758.1"/>
    </source>
</evidence>
<dbReference type="GO" id="GO:0046872">
    <property type="term" value="F:metal ion binding"/>
    <property type="evidence" value="ECO:0007669"/>
    <property type="project" value="InterPro"/>
</dbReference>
<dbReference type="GO" id="GO:0004637">
    <property type="term" value="F:phosphoribosylamine-glycine ligase activity"/>
    <property type="evidence" value="ECO:0007669"/>
    <property type="project" value="UniProtKB-EC"/>
</dbReference>
<dbReference type="SUPFAM" id="SSF51246">
    <property type="entry name" value="Rudiment single hybrid motif"/>
    <property type="match status" value="1"/>
</dbReference>
<evidence type="ECO:0000256" key="10">
    <source>
        <dbReference type="PROSITE-ProRule" id="PRU00409"/>
    </source>
</evidence>
<evidence type="ECO:0000256" key="4">
    <source>
        <dbReference type="ARBA" id="ARBA00022741"/>
    </source>
</evidence>
<keyword evidence="3 12" id="KW-0436">Ligase</keyword>
<evidence type="ECO:0000256" key="2">
    <source>
        <dbReference type="ARBA" id="ARBA00013255"/>
    </source>
</evidence>
<dbReference type="InterPro" id="IPR011761">
    <property type="entry name" value="ATP-grasp"/>
</dbReference>
<keyword evidence="4 10" id="KW-0547">Nucleotide-binding</keyword>
<dbReference type="InterPro" id="IPR020561">
    <property type="entry name" value="PRibGlycinamid_synth_ATP-grasp"/>
</dbReference>
<dbReference type="InterPro" id="IPR037123">
    <property type="entry name" value="PRibGlycinamide_synth_C_sf"/>
</dbReference>
<dbReference type="InterPro" id="IPR020560">
    <property type="entry name" value="PRibGlycinamide_synth_C-dom"/>
</dbReference>
<dbReference type="SMART" id="SM01210">
    <property type="entry name" value="GARS_C"/>
    <property type="match status" value="1"/>
</dbReference>
<gene>
    <name evidence="12" type="ORF">A3A20_01860</name>
</gene>
<dbReference type="InterPro" id="IPR011054">
    <property type="entry name" value="Rudment_hybrid_motif"/>
</dbReference>
<reference evidence="12 13" key="1">
    <citation type="journal article" date="2016" name="Nat. Commun.">
        <title>Thousands of microbial genomes shed light on interconnected biogeochemical processes in an aquifer system.</title>
        <authorList>
            <person name="Anantharaman K."/>
            <person name="Brown C.T."/>
            <person name="Hug L.A."/>
            <person name="Sharon I."/>
            <person name="Castelle C.J."/>
            <person name="Probst A.J."/>
            <person name="Thomas B.C."/>
            <person name="Singh A."/>
            <person name="Wilkins M.J."/>
            <person name="Karaoz U."/>
            <person name="Brodie E.L."/>
            <person name="Williams K.H."/>
            <person name="Hubbard S.S."/>
            <person name="Banfield J.F."/>
        </authorList>
    </citation>
    <scope>NUCLEOTIDE SEQUENCE [LARGE SCALE GENOMIC DNA]</scope>
</reference>
<dbReference type="SMART" id="SM01209">
    <property type="entry name" value="GARS_A"/>
    <property type="match status" value="1"/>
</dbReference>
<evidence type="ECO:0000259" key="11">
    <source>
        <dbReference type="PROSITE" id="PS50975"/>
    </source>
</evidence>
<dbReference type="PANTHER" id="PTHR43472:SF1">
    <property type="entry name" value="PHOSPHORIBOSYLAMINE--GLYCINE LIGASE, CHLOROPLASTIC"/>
    <property type="match status" value="1"/>
</dbReference>
<dbReference type="GO" id="GO:0009113">
    <property type="term" value="P:purine nucleobase biosynthetic process"/>
    <property type="evidence" value="ECO:0007669"/>
    <property type="project" value="InterPro"/>
</dbReference>
<evidence type="ECO:0000256" key="1">
    <source>
        <dbReference type="ARBA" id="ARBA00005174"/>
    </source>
</evidence>
<protein>
    <recommendedName>
        <fullName evidence="2">phosphoribosylamine--glycine ligase</fullName>
        <ecNumber evidence="2">6.3.4.13</ecNumber>
    </recommendedName>
    <alternativeName>
        <fullName evidence="8">Glycinamide ribonucleotide synthetase</fullName>
    </alternativeName>
    <alternativeName>
        <fullName evidence="9">Phosphoribosylglycinamide synthetase</fullName>
    </alternativeName>
</protein>
<evidence type="ECO:0000256" key="6">
    <source>
        <dbReference type="ARBA" id="ARBA00022840"/>
    </source>
</evidence>
<dbReference type="EMBL" id="MGIR01000001">
    <property type="protein sequence ID" value="OGM91758.1"/>
    <property type="molecule type" value="Genomic_DNA"/>
</dbReference>
<accession>A0A1F8DV81</accession>
<dbReference type="Proteomes" id="UP000178946">
    <property type="component" value="Unassembled WGS sequence"/>
</dbReference>
<comment type="pathway">
    <text evidence="1">Purine metabolism; IMP biosynthesis via de novo pathway; N(1)-(5-phospho-D-ribosyl)glycinamide from 5-phospho-alpha-D-ribose 1-diphosphate: step 2/2.</text>
</comment>